<evidence type="ECO:0000259" key="1">
    <source>
        <dbReference type="Pfam" id="PF00534"/>
    </source>
</evidence>
<proteinExistence type="predicted"/>
<reference evidence="2 3" key="1">
    <citation type="submission" date="2022-01" db="EMBL/GenBank/DDBJ databases">
        <authorList>
            <person name="Won M."/>
            <person name="Kim S.-J."/>
            <person name="Kwon S.-W."/>
        </authorList>
    </citation>
    <scope>NUCLEOTIDE SEQUENCE [LARGE SCALE GENOMIC DNA]</scope>
    <source>
        <strain evidence="2 3">KCTC 23505</strain>
    </source>
</reference>
<dbReference type="Gene3D" id="3.40.50.2000">
    <property type="entry name" value="Glycogen Phosphorylase B"/>
    <property type="match status" value="3"/>
</dbReference>
<dbReference type="PANTHER" id="PTHR12526">
    <property type="entry name" value="GLYCOSYLTRANSFERASE"/>
    <property type="match status" value="1"/>
</dbReference>
<sequence>MLAAPQAEDFAVTFLLDPALPPLAPDFAALCEAVTMAPYEFARHGGIFLQPAPMSFPPARIAGLLGAASVRGVAVVLDFIPFDWPDLYLRESRARRDYAAGLAALRRYDRFLPISAATEKRLHALVPASVGRSDVTGVAMRPGLIRERSLQGFADRAGIVVVAGDDPRKNPELVVCAGIGAPLFFIGIHDAATRARLAALHEAAGGSADALRFAPRLTDAELAGVYVQARLVIAPSRAEGFSLPIVEAMAQGTPVLAAAEPAQAELIAEAEDRFAPDDATALGRLARALLADEGEWRKVQARQDKVWRRFTIDEVAARFWEPIAALAEMRPPFVARGARPRIAFLSPLPPTPSGCADHSAALLAELARRAEITAFSDTRDPILPGGVGFGGRADPPVMRSPKFDAIIAVLGNSPFHVTETRLLLEYGAAAILHDARLIDLYRSCFGEGRARGVAAAELGRDVTQAELEAWTRDQAAMPVRLLGEVADAASPLIVHARETQQFIAAHHGIAARFLPFAPYRLPDPASLTPAGRAAARARLGTGPEPRLIASFGHIHGDKEPQQLIEAFAALGSAHASRFALVGSGNPTLIAGLREQAVSLGIDLAIDADQVPEPVYRDYLAAADVAVQLRRAPPGSISGALMDAIAAGIPSVAAATLAEAIEPPGYVRVVPDDADAGTIATAIGRALEQDRAGIAEARADFLDRRGMGRYASLLIEAVLS</sequence>
<evidence type="ECO:0000313" key="3">
    <source>
        <dbReference type="Proteomes" id="UP001521209"/>
    </source>
</evidence>
<dbReference type="Pfam" id="PF13692">
    <property type="entry name" value="Glyco_trans_1_4"/>
    <property type="match status" value="1"/>
</dbReference>
<gene>
    <name evidence="2" type="ORF">L2A60_02645</name>
</gene>
<dbReference type="PANTHER" id="PTHR12526:SF635">
    <property type="entry name" value="GLYCOSYL TRANSFERASE GROUP 1"/>
    <property type="match status" value="1"/>
</dbReference>
<dbReference type="EMBL" id="JAKGBZ010000003">
    <property type="protein sequence ID" value="MCF3945583.1"/>
    <property type="molecule type" value="Genomic_DNA"/>
</dbReference>
<name>A0ABS9DS65_9PROT</name>
<dbReference type="Pfam" id="PF00534">
    <property type="entry name" value="Glycos_transf_1"/>
    <property type="match status" value="1"/>
</dbReference>
<organism evidence="2 3">
    <name type="scientific">Acidiphilium iwatense</name>
    <dbReference type="NCBI Taxonomy" id="768198"/>
    <lineage>
        <taxon>Bacteria</taxon>
        <taxon>Pseudomonadati</taxon>
        <taxon>Pseudomonadota</taxon>
        <taxon>Alphaproteobacteria</taxon>
        <taxon>Acetobacterales</taxon>
        <taxon>Acidocellaceae</taxon>
        <taxon>Acidiphilium</taxon>
    </lineage>
</organism>
<protein>
    <submittedName>
        <fullName evidence="2">Glycosyltransferase</fullName>
    </submittedName>
</protein>
<comment type="caution">
    <text evidence="2">The sequence shown here is derived from an EMBL/GenBank/DDBJ whole genome shotgun (WGS) entry which is preliminary data.</text>
</comment>
<dbReference type="SUPFAM" id="SSF53756">
    <property type="entry name" value="UDP-Glycosyltransferase/glycogen phosphorylase"/>
    <property type="match status" value="2"/>
</dbReference>
<evidence type="ECO:0000313" key="2">
    <source>
        <dbReference type="EMBL" id="MCF3945583.1"/>
    </source>
</evidence>
<dbReference type="InterPro" id="IPR001296">
    <property type="entry name" value="Glyco_trans_1"/>
</dbReference>
<dbReference type="RefSeq" id="WP_235702822.1">
    <property type="nucleotide sequence ID" value="NZ_JAKGBZ010000003.1"/>
</dbReference>
<feature type="domain" description="Glycosyl transferase family 1" evidence="1">
    <location>
        <begin position="183"/>
        <end position="296"/>
    </location>
</feature>
<accession>A0ABS9DS65</accession>
<dbReference type="Proteomes" id="UP001521209">
    <property type="component" value="Unassembled WGS sequence"/>
</dbReference>
<keyword evidence="3" id="KW-1185">Reference proteome</keyword>